<dbReference type="EMBL" id="CP127162">
    <property type="protein sequence ID" value="WIV18365.1"/>
    <property type="molecule type" value="Genomic_DNA"/>
</dbReference>
<sequence length="143" mass="16488">MFSKKEPKDKEAQKQEKHQPESHQSPSVYLVNDAIEDFAKRGGFDDLAGMGKPLKVPEGDALSGVLKNANYLPPWVELRKEIAEEMKLLIHKMNHINPGEVEIEIELLNEKIKNYNKKVPNPVLQKGFVSEQTLEIKYENHWR</sequence>
<feature type="domain" description="DnaJ homologue subfamily C member 28 conserved" evidence="2">
    <location>
        <begin position="30"/>
        <end position="89"/>
    </location>
</feature>
<keyword evidence="4" id="KW-1185">Reference proteome</keyword>
<accession>A0ABY8WYZ8</accession>
<feature type="compositionally biased region" description="Basic and acidic residues" evidence="1">
    <location>
        <begin position="1"/>
        <end position="21"/>
    </location>
</feature>
<gene>
    <name evidence="3" type="ORF">QPK24_18505</name>
</gene>
<dbReference type="Proteomes" id="UP001236415">
    <property type="component" value="Chromosome"/>
</dbReference>
<protein>
    <submittedName>
        <fullName evidence="3">DUF1992 domain-containing protein</fullName>
    </submittedName>
</protein>
<proteinExistence type="predicted"/>
<dbReference type="InterPro" id="IPR052573">
    <property type="entry name" value="DnaJ_C_subfamily_28"/>
</dbReference>
<evidence type="ECO:0000313" key="4">
    <source>
        <dbReference type="Proteomes" id="UP001236415"/>
    </source>
</evidence>
<evidence type="ECO:0000259" key="2">
    <source>
        <dbReference type="Pfam" id="PF09350"/>
    </source>
</evidence>
<dbReference type="Pfam" id="PF09350">
    <property type="entry name" value="DJC28_CD"/>
    <property type="match status" value="1"/>
</dbReference>
<dbReference type="PANTHER" id="PTHR39158">
    <property type="entry name" value="OS08G0560600 PROTEIN"/>
    <property type="match status" value="1"/>
</dbReference>
<dbReference type="PANTHER" id="PTHR39158:SF1">
    <property type="entry name" value="DNAJ HOMOLOG SUBFAMILY C MEMBER 28"/>
    <property type="match status" value="1"/>
</dbReference>
<feature type="region of interest" description="Disordered" evidence="1">
    <location>
        <begin position="1"/>
        <end position="28"/>
    </location>
</feature>
<evidence type="ECO:0000256" key="1">
    <source>
        <dbReference type="SAM" id="MobiDB-lite"/>
    </source>
</evidence>
<dbReference type="RefSeq" id="WP_285743668.1">
    <property type="nucleotide sequence ID" value="NZ_CP127162.1"/>
</dbReference>
<name>A0ABY8WYZ8_9BACL</name>
<dbReference type="InterPro" id="IPR018961">
    <property type="entry name" value="DnaJ_homolog_subfam-C_membr-28"/>
</dbReference>
<reference evidence="3 4" key="1">
    <citation type="submission" date="2023-06" db="EMBL/GenBank/DDBJ databases">
        <title>Paenibacillus polygonum sp. nov., an endophytic bacterium, isolated from Polygonum lapathifolium L. in Nanji Wetland National Nature Reserve, South of Poyang Lake, Jiangxi Province, China.</title>
        <authorList>
            <person name="Yu Z."/>
        </authorList>
    </citation>
    <scope>NUCLEOTIDE SEQUENCE [LARGE SCALE GENOMIC DNA]</scope>
    <source>
        <strain evidence="3 4">C31</strain>
    </source>
</reference>
<organism evidence="3 4">
    <name type="scientific">Paenibacillus polygoni</name>
    <dbReference type="NCBI Taxonomy" id="3050112"/>
    <lineage>
        <taxon>Bacteria</taxon>
        <taxon>Bacillati</taxon>
        <taxon>Bacillota</taxon>
        <taxon>Bacilli</taxon>
        <taxon>Bacillales</taxon>
        <taxon>Paenibacillaceae</taxon>
        <taxon>Paenibacillus</taxon>
    </lineage>
</organism>
<evidence type="ECO:0000313" key="3">
    <source>
        <dbReference type="EMBL" id="WIV18365.1"/>
    </source>
</evidence>